<dbReference type="Proteomes" id="UP001239445">
    <property type="component" value="Unassembled WGS sequence"/>
</dbReference>
<feature type="compositionally biased region" description="Acidic residues" evidence="3">
    <location>
        <begin position="24"/>
        <end position="44"/>
    </location>
</feature>
<evidence type="ECO:0000259" key="4">
    <source>
        <dbReference type="Pfam" id="PF08164"/>
    </source>
</evidence>
<evidence type="ECO:0000313" key="7">
    <source>
        <dbReference type="Proteomes" id="UP001239445"/>
    </source>
</evidence>
<gene>
    <name evidence="6" type="ORF">QBC47DRAFT_372684</name>
</gene>
<keyword evidence="7" id="KW-1185">Reference proteome</keyword>
<sequence length="571" mass="64637">MPPVAKKSAPRRFAEWEERPVQDFDPENEAPSENDESGSDDSEDERAGTEHYVSVGKSKLRQKDEVSLGPEYRGARVSRAALDEASEEDESEEEDDNDEEFDDPDTADLEADHVDEDVEIDSDEAFGESDEEKLKGFTFPGSTNGRIKKRPTAADFMSESDQDEDEEDEDDEEENDSDADPDESELERAGAMLFDDEAEEMSDDEDEETDGEDEDDHVEEEDDDESDDEADKDEEGQSETAGGNREGKHSELRDLMGNGQKKIADTMSQKAKEEALKGVAIRSQRRAFDSILNLRIRLQKALIATNTFGIFDGSEAGSEPYQAAEEAALKLWNTIDSVRHSLLPESKAKTGMKRKRVELETSNQEIWESMEEMEQVAAARRRQILDKWSGKVRSATAPVSTRRLVDNANQTLLSVLDDQMLSADRLIKKARTPRSCAPAQAAKKVDEDRDIYDDADFYQLLLKELVDQRSVDTGAPGESVPTVRWAALKENKSRKNVDRKASKGRKLRFTVHEKLQNFMAPEDRRSWEEHAIDRFFGTLFGQKMELREDVSEEEDEGMEKVEEEGLRLFRS</sequence>
<dbReference type="Pfam" id="PF08164">
    <property type="entry name" value="TRAUB"/>
    <property type="match status" value="1"/>
</dbReference>
<comment type="similarity">
    <text evidence="1">Belongs to the AATF family.</text>
</comment>
<protein>
    <recommendedName>
        <fullName evidence="2">Protein BFR2</fullName>
    </recommendedName>
</protein>
<feature type="domain" description="AATF leucine zipper-containing" evidence="5">
    <location>
        <begin position="274"/>
        <end position="391"/>
    </location>
</feature>
<evidence type="ECO:0000256" key="1">
    <source>
        <dbReference type="ARBA" id="ARBA00008966"/>
    </source>
</evidence>
<organism evidence="6 7">
    <name type="scientific">Echria macrotheca</name>
    <dbReference type="NCBI Taxonomy" id="438768"/>
    <lineage>
        <taxon>Eukaryota</taxon>
        <taxon>Fungi</taxon>
        <taxon>Dikarya</taxon>
        <taxon>Ascomycota</taxon>
        <taxon>Pezizomycotina</taxon>
        <taxon>Sordariomycetes</taxon>
        <taxon>Sordariomycetidae</taxon>
        <taxon>Sordariales</taxon>
        <taxon>Schizotheciaceae</taxon>
        <taxon>Echria</taxon>
    </lineage>
</organism>
<dbReference type="Pfam" id="PF13339">
    <property type="entry name" value="AATF-Che1"/>
    <property type="match status" value="1"/>
</dbReference>
<dbReference type="GO" id="GO:0000462">
    <property type="term" value="P:maturation of SSU-rRNA from tricistronic rRNA transcript (SSU-rRNA, 5.8S rRNA, LSU-rRNA)"/>
    <property type="evidence" value="ECO:0007669"/>
    <property type="project" value="TreeGrafter"/>
</dbReference>
<feature type="compositionally biased region" description="Acidic residues" evidence="3">
    <location>
        <begin position="84"/>
        <end position="131"/>
    </location>
</feature>
<dbReference type="InterPro" id="IPR012617">
    <property type="entry name" value="AATF_C"/>
</dbReference>
<dbReference type="PANTHER" id="PTHR15565">
    <property type="entry name" value="AATF PROTEIN APOPTOSIS ANTAGONIZING TRANSCRIPTION FACTOR"/>
    <property type="match status" value="1"/>
</dbReference>
<reference evidence="6" key="1">
    <citation type="submission" date="2023-06" db="EMBL/GenBank/DDBJ databases">
        <title>Genome-scale phylogeny and comparative genomics of the fungal order Sordariales.</title>
        <authorList>
            <consortium name="Lawrence Berkeley National Laboratory"/>
            <person name="Hensen N."/>
            <person name="Bonometti L."/>
            <person name="Westerberg I."/>
            <person name="Brannstrom I.O."/>
            <person name="Guillou S."/>
            <person name="Cros-Aarteil S."/>
            <person name="Calhoun S."/>
            <person name="Haridas S."/>
            <person name="Kuo A."/>
            <person name="Mondo S."/>
            <person name="Pangilinan J."/>
            <person name="Riley R."/>
            <person name="Labutti K."/>
            <person name="Andreopoulos B."/>
            <person name="Lipzen A."/>
            <person name="Chen C."/>
            <person name="Yanf M."/>
            <person name="Daum C."/>
            <person name="Ng V."/>
            <person name="Clum A."/>
            <person name="Steindorff A."/>
            <person name="Ohm R."/>
            <person name="Martin F."/>
            <person name="Silar P."/>
            <person name="Natvig D."/>
            <person name="Lalanne C."/>
            <person name="Gautier V."/>
            <person name="Ament-Velasquez S.L."/>
            <person name="Kruys A."/>
            <person name="Hutchinson M.I."/>
            <person name="Powell A.J."/>
            <person name="Barry K."/>
            <person name="Miller A.N."/>
            <person name="Grigoriev I.V."/>
            <person name="Debuchy R."/>
            <person name="Gladieux P."/>
            <person name="Thoren M.H."/>
            <person name="Johannesson H."/>
        </authorList>
    </citation>
    <scope>NUCLEOTIDE SEQUENCE</scope>
    <source>
        <strain evidence="6">PSN4</strain>
    </source>
</reference>
<feature type="domain" description="Apoptosis-antagonizing transcription factor C-terminal" evidence="4">
    <location>
        <begin position="458"/>
        <end position="540"/>
    </location>
</feature>
<proteinExistence type="inferred from homology"/>
<feature type="compositionally biased region" description="Basic and acidic residues" evidence="3">
    <location>
        <begin position="558"/>
        <end position="571"/>
    </location>
</feature>
<dbReference type="GO" id="GO:0005730">
    <property type="term" value="C:nucleolus"/>
    <property type="evidence" value="ECO:0007669"/>
    <property type="project" value="TreeGrafter"/>
</dbReference>
<evidence type="ECO:0000256" key="2">
    <source>
        <dbReference type="ARBA" id="ARBA00013850"/>
    </source>
</evidence>
<dbReference type="EMBL" id="MU839828">
    <property type="protein sequence ID" value="KAK1759652.1"/>
    <property type="molecule type" value="Genomic_DNA"/>
</dbReference>
<feature type="compositionally biased region" description="Acidic residues" evidence="3">
    <location>
        <begin position="194"/>
        <end position="237"/>
    </location>
</feature>
<comment type="caution">
    <text evidence="6">The sequence shown here is derived from an EMBL/GenBank/DDBJ whole genome shotgun (WGS) entry which is preliminary data.</text>
</comment>
<dbReference type="InterPro" id="IPR039223">
    <property type="entry name" value="AATF/Bfr2"/>
</dbReference>
<feature type="compositionally biased region" description="Acidic residues" evidence="3">
    <location>
        <begin position="158"/>
        <end position="185"/>
    </location>
</feature>
<dbReference type="PANTHER" id="PTHR15565:SF0">
    <property type="entry name" value="PROTEIN AATF"/>
    <property type="match status" value="1"/>
</dbReference>
<feature type="region of interest" description="Disordered" evidence="3">
    <location>
        <begin position="1"/>
        <end position="252"/>
    </location>
</feature>
<feature type="compositionally biased region" description="Basic and acidic residues" evidence="3">
    <location>
        <begin position="12"/>
        <end position="22"/>
    </location>
</feature>
<accession>A0AAJ0BMP4</accession>
<dbReference type="InterPro" id="IPR025160">
    <property type="entry name" value="AATF"/>
</dbReference>
<evidence type="ECO:0000256" key="3">
    <source>
        <dbReference type="SAM" id="MobiDB-lite"/>
    </source>
</evidence>
<evidence type="ECO:0000313" key="6">
    <source>
        <dbReference type="EMBL" id="KAK1759652.1"/>
    </source>
</evidence>
<evidence type="ECO:0000259" key="5">
    <source>
        <dbReference type="Pfam" id="PF13339"/>
    </source>
</evidence>
<name>A0AAJ0BMP4_9PEZI</name>
<feature type="region of interest" description="Disordered" evidence="3">
    <location>
        <begin position="548"/>
        <end position="571"/>
    </location>
</feature>
<dbReference type="AlphaFoldDB" id="A0AAJ0BMP4"/>